<sequence length="111" mass="12664">MINFIIVFPVILLLPIIFFFRWGILRWKDTSKSYQAKKAVWYSIISGGSWTVILLIIVISKLIGRATWMLEMILFIPLAVIISIVSIVSIVNAKTTGMARLDKNHSDNELK</sequence>
<protein>
    <submittedName>
        <fullName evidence="2">Uncharacterized protein</fullName>
    </submittedName>
</protein>
<dbReference type="RefSeq" id="WP_284217387.1">
    <property type="nucleotide sequence ID" value="NZ_BSOT01000005.1"/>
</dbReference>
<name>A0AA37WIH8_9ALTE</name>
<dbReference type="AlphaFoldDB" id="A0AA37WIH8"/>
<comment type="caution">
    <text evidence="2">The sequence shown here is derived from an EMBL/GenBank/DDBJ whole genome shotgun (WGS) entry which is preliminary data.</text>
</comment>
<evidence type="ECO:0000313" key="3">
    <source>
        <dbReference type="Proteomes" id="UP001156601"/>
    </source>
</evidence>
<organism evidence="2 3">
    <name type="scientific">Agaribacter marinus</name>
    <dbReference type="NCBI Taxonomy" id="1431249"/>
    <lineage>
        <taxon>Bacteria</taxon>
        <taxon>Pseudomonadati</taxon>
        <taxon>Pseudomonadota</taxon>
        <taxon>Gammaproteobacteria</taxon>
        <taxon>Alteromonadales</taxon>
        <taxon>Alteromonadaceae</taxon>
        <taxon>Agaribacter</taxon>
    </lineage>
</organism>
<evidence type="ECO:0000313" key="2">
    <source>
        <dbReference type="EMBL" id="GLR71088.1"/>
    </source>
</evidence>
<keyword evidence="1" id="KW-1133">Transmembrane helix</keyword>
<accession>A0AA37WIH8</accession>
<gene>
    <name evidence="2" type="ORF">GCM10007852_19960</name>
</gene>
<feature type="transmembrane region" description="Helical" evidence="1">
    <location>
        <begin position="72"/>
        <end position="93"/>
    </location>
</feature>
<keyword evidence="3" id="KW-1185">Reference proteome</keyword>
<dbReference type="Proteomes" id="UP001156601">
    <property type="component" value="Unassembled WGS sequence"/>
</dbReference>
<dbReference type="EMBL" id="BSOT01000005">
    <property type="protein sequence ID" value="GLR71088.1"/>
    <property type="molecule type" value="Genomic_DNA"/>
</dbReference>
<reference evidence="2" key="1">
    <citation type="journal article" date="2014" name="Int. J. Syst. Evol. Microbiol.">
        <title>Complete genome sequence of Corynebacterium casei LMG S-19264T (=DSM 44701T), isolated from a smear-ripened cheese.</title>
        <authorList>
            <consortium name="US DOE Joint Genome Institute (JGI-PGF)"/>
            <person name="Walter F."/>
            <person name="Albersmeier A."/>
            <person name="Kalinowski J."/>
            <person name="Ruckert C."/>
        </authorList>
    </citation>
    <scope>NUCLEOTIDE SEQUENCE</scope>
    <source>
        <strain evidence="2">NBRC 110023</strain>
    </source>
</reference>
<proteinExistence type="predicted"/>
<feature type="transmembrane region" description="Helical" evidence="1">
    <location>
        <begin position="6"/>
        <end position="27"/>
    </location>
</feature>
<evidence type="ECO:0000256" key="1">
    <source>
        <dbReference type="SAM" id="Phobius"/>
    </source>
</evidence>
<reference evidence="2" key="2">
    <citation type="submission" date="2023-01" db="EMBL/GenBank/DDBJ databases">
        <title>Draft genome sequence of Agaribacter marinus strain NBRC 110023.</title>
        <authorList>
            <person name="Sun Q."/>
            <person name="Mori K."/>
        </authorList>
    </citation>
    <scope>NUCLEOTIDE SEQUENCE</scope>
    <source>
        <strain evidence="2">NBRC 110023</strain>
    </source>
</reference>
<keyword evidence="1" id="KW-0472">Membrane</keyword>
<feature type="transmembrane region" description="Helical" evidence="1">
    <location>
        <begin position="39"/>
        <end position="60"/>
    </location>
</feature>
<keyword evidence="1" id="KW-0812">Transmembrane</keyword>